<evidence type="ECO:0000256" key="6">
    <source>
        <dbReference type="ARBA" id="ARBA00023110"/>
    </source>
</evidence>
<comment type="caution">
    <text evidence="15">The sequence shown here is derived from an EMBL/GenBank/DDBJ whole genome shotgun (WGS) entry which is preliminary data.</text>
</comment>
<dbReference type="InterPro" id="IPR037041">
    <property type="entry name" value="Trigger_fac_C_sf"/>
</dbReference>
<dbReference type="Proteomes" id="UP000237966">
    <property type="component" value="Unassembled WGS sequence"/>
</dbReference>
<keyword evidence="17" id="KW-1185">Reference proteome</keyword>
<keyword evidence="7 11" id="KW-0143">Chaperone</keyword>
<evidence type="ECO:0000256" key="3">
    <source>
        <dbReference type="ARBA" id="ARBA00013194"/>
    </source>
</evidence>
<dbReference type="KEGG" id="rtc:APU90_00435"/>
<dbReference type="InterPro" id="IPR008881">
    <property type="entry name" value="Trigger_fac_ribosome-bd_bac"/>
</dbReference>
<feature type="domain" description="PPIase FKBP-type" evidence="14">
    <location>
        <begin position="166"/>
        <end position="219"/>
    </location>
</feature>
<keyword evidence="11" id="KW-0963">Cytoplasm</keyword>
<dbReference type="SUPFAM" id="SSF109998">
    <property type="entry name" value="Triger factor/SurA peptide-binding domain-like"/>
    <property type="match status" value="1"/>
</dbReference>
<dbReference type="eggNOG" id="COG0544">
    <property type="taxonomic scope" value="Bacteria"/>
</dbReference>
<dbReference type="InterPro" id="IPR005215">
    <property type="entry name" value="Trig_fac"/>
</dbReference>
<name>A0A0C5BHC3_9MICO</name>
<dbReference type="OrthoDB" id="9767721at2"/>
<dbReference type="STRING" id="145458.APU90_00435"/>
<dbReference type="GO" id="GO:0043022">
    <property type="term" value="F:ribosome binding"/>
    <property type="evidence" value="ECO:0007669"/>
    <property type="project" value="TreeGrafter"/>
</dbReference>
<dbReference type="RefSeq" id="WP_027691296.1">
    <property type="nucleotide sequence ID" value="NZ_CP010848.1"/>
</dbReference>
<evidence type="ECO:0000313" key="17">
    <source>
        <dbReference type="Proteomes" id="UP000052979"/>
    </source>
</evidence>
<dbReference type="Gene3D" id="3.30.70.1050">
    <property type="entry name" value="Trigger factor ribosome-binding domain"/>
    <property type="match status" value="1"/>
</dbReference>
<feature type="region of interest" description="Disordered" evidence="13">
    <location>
        <begin position="422"/>
        <end position="463"/>
    </location>
</feature>
<evidence type="ECO:0000313" key="16">
    <source>
        <dbReference type="EMBL" id="PPI15296.1"/>
    </source>
</evidence>
<dbReference type="PANTHER" id="PTHR30560">
    <property type="entry name" value="TRIGGER FACTOR CHAPERONE AND PEPTIDYL-PROLYL CIS/TRANS ISOMERASE"/>
    <property type="match status" value="1"/>
</dbReference>
<evidence type="ECO:0000256" key="9">
    <source>
        <dbReference type="ARBA" id="ARBA00023306"/>
    </source>
</evidence>
<dbReference type="Proteomes" id="UP000052979">
    <property type="component" value="Unassembled WGS sequence"/>
</dbReference>
<dbReference type="GO" id="GO:0051083">
    <property type="term" value="P:'de novo' cotranslational protein folding"/>
    <property type="evidence" value="ECO:0007669"/>
    <property type="project" value="TreeGrafter"/>
</dbReference>
<evidence type="ECO:0000256" key="4">
    <source>
        <dbReference type="ARBA" id="ARBA00016902"/>
    </source>
</evidence>
<sequence length="463" mass="50020">MKTTVEQLSPTRVKLAISVTSDELGPGIANAYGYLAEQLTVPGFRKGKVPPAIINQRVGKAAVLERAVNEGLDGFYRDAIRESDVRPLGRPQADIVAWPSEKDFSGDLEVAIEVDVRPDITIPDYESIEITVDAADVTDADVETELDSLRGRFGTLKTVDRPAVMGDFTQINLVAVIDGIDVDTANAVSYQLGSGELIGGIDEALESLSAGESTTFSAPLVGGDHAGEQAEITVALTAVKELEYPEADDEFAQVASEFETILELRQSLKEKALQNKTFAQAGEAREKLVEELLSRVETPVPASLVEDEVRRHLEGENRLDDDEHRAEITETTEKNVKTQIILDHLVEHENVQVGQEELMQYLIQGSSQYGMEPNEFIRTLSENNQIGQMVGEVGRGKVLAVVLGKVKILDTEGNAVDLGGFVATPDNEDATQSETGEETEISDEVSVESGTGGEASAQEPTTP</sequence>
<dbReference type="SUPFAM" id="SSF54534">
    <property type="entry name" value="FKBP-like"/>
    <property type="match status" value="1"/>
</dbReference>
<dbReference type="EMBL" id="PSWU01000007">
    <property type="protein sequence ID" value="PPI15296.1"/>
    <property type="molecule type" value="Genomic_DNA"/>
</dbReference>
<keyword evidence="8 11" id="KW-0413">Isomerase</keyword>
<comment type="catalytic activity">
    <reaction evidence="1 11 12">
        <text>[protein]-peptidylproline (omega=180) = [protein]-peptidylproline (omega=0)</text>
        <dbReference type="Rhea" id="RHEA:16237"/>
        <dbReference type="Rhea" id="RHEA-COMP:10747"/>
        <dbReference type="Rhea" id="RHEA-COMP:10748"/>
        <dbReference type="ChEBI" id="CHEBI:83833"/>
        <dbReference type="ChEBI" id="CHEBI:83834"/>
        <dbReference type="EC" id="5.2.1.8"/>
    </reaction>
</comment>
<dbReference type="PROSITE" id="PS50059">
    <property type="entry name" value="FKBP_PPIASE"/>
    <property type="match status" value="1"/>
</dbReference>
<dbReference type="Gene3D" id="3.10.50.40">
    <property type="match status" value="1"/>
</dbReference>
<dbReference type="InterPro" id="IPR036611">
    <property type="entry name" value="Trigger_fac_ribosome-bd_sf"/>
</dbReference>
<dbReference type="InterPro" id="IPR001179">
    <property type="entry name" value="PPIase_FKBP_dom"/>
</dbReference>
<dbReference type="EC" id="5.2.1.8" evidence="3 11"/>
<reference evidence="15 17" key="1">
    <citation type="submission" date="2015-04" db="EMBL/GenBank/DDBJ databases">
        <title>Draft genome sequence of Rathayibacter toxicus strain FH-142 (AKA 70134 or CS 32), a Western Australian isolate.</title>
        <authorList>
            <consortium name="Consortium for Microbial Forensics and Genomics (microFORGE)"/>
            <person name="Knight B.M."/>
            <person name="Roberts D.P."/>
            <person name="Lin D."/>
            <person name="Hari K."/>
            <person name="Fletcher J."/>
            <person name="Melcher U."/>
            <person name="Blagden T."/>
            <person name="Luster D.G."/>
            <person name="Sechler A.J."/>
            <person name="Schneider W.L."/>
            <person name="Winegar R.A."/>
        </authorList>
    </citation>
    <scope>NUCLEOTIDE SEQUENCE [LARGE SCALE GENOMIC DNA]</scope>
    <source>
        <strain evidence="15 17">FH142</strain>
    </source>
</reference>
<dbReference type="GO" id="GO:0015031">
    <property type="term" value="P:protein transport"/>
    <property type="evidence" value="ECO:0007669"/>
    <property type="project" value="UniProtKB-UniRule"/>
</dbReference>
<dbReference type="Gene3D" id="1.10.3120.10">
    <property type="entry name" value="Trigger factor, C-terminal domain"/>
    <property type="match status" value="1"/>
</dbReference>
<dbReference type="GO" id="GO:0005737">
    <property type="term" value="C:cytoplasm"/>
    <property type="evidence" value="ECO:0007669"/>
    <property type="project" value="UniProtKB-SubCell"/>
</dbReference>
<keyword evidence="9 11" id="KW-0131">Cell cycle</keyword>
<evidence type="ECO:0000256" key="11">
    <source>
        <dbReference type="HAMAP-Rule" id="MF_00303"/>
    </source>
</evidence>
<accession>A0A0C5BHC3</accession>
<comment type="function">
    <text evidence="11">Involved in protein export. Acts as a chaperone by maintaining the newly synthesized protein in an open conformation. Functions as a peptidyl-prolyl cis-trans isomerase.</text>
</comment>
<reference evidence="16 18" key="2">
    <citation type="submission" date="2018-02" db="EMBL/GenBank/DDBJ databases">
        <title>Bacteriophage NCPPB3778 and a type I-E CRISPR drive the evolution of the US Biological Select Agent, Rathayibacter toxicus.</title>
        <authorList>
            <person name="Davis E.W.II."/>
            <person name="Tabima J.F."/>
            <person name="Weisberg A.J."/>
            <person name="Lopes L.D."/>
            <person name="Wiseman M.S."/>
            <person name="Wiseman M.S."/>
            <person name="Pupko T."/>
            <person name="Belcher M.S."/>
            <person name="Sechler A.J."/>
            <person name="Tancos M.A."/>
            <person name="Schroeder B.K."/>
            <person name="Murray T.D."/>
            <person name="Luster D.G."/>
            <person name="Schneider W.L."/>
            <person name="Rogers E."/>
            <person name="Andreote F.D."/>
            <person name="Grunwald N.J."/>
            <person name="Putnam M.L."/>
            <person name="Chang J.H."/>
        </authorList>
    </citation>
    <scope>NUCLEOTIDE SEQUENCE [LARGE SCALE GENOMIC DNA]</scope>
    <source>
        <strain evidence="16 18">FH99</strain>
    </source>
</reference>
<comment type="domain">
    <text evidence="11">Consists of 3 domains; the N-terminus binds the ribosome, the middle domain has PPIase activity, while the C-terminus has intrinsic chaperone activity on its own.</text>
</comment>
<keyword evidence="5 11" id="KW-0132">Cell division</keyword>
<dbReference type="AlphaFoldDB" id="A0A0C5BHC3"/>
<feature type="compositionally biased region" description="Acidic residues" evidence="13">
    <location>
        <begin position="426"/>
        <end position="446"/>
    </location>
</feature>
<dbReference type="GO" id="GO:0003755">
    <property type="term" value="F:peptidyl-prolyl cis-trans isomerase activity"/>
    <property type="evidence" value="ECO:0007669"/>
    <property type="project" value="UniProtKB-UniRule"/>
</dbReference>
<dbReference type="GO" id="GO:0044183">
    <property type="term" value="F:protein folding chaperone"/>
    <property type="evidence" value="ECO:0007669"/>
    <property type="project" value="TreeGrafter"/>
</dbReference>
<evidence type="ECO:0000256" key="12">
    <source>
        <dbReference type="PROSITE-ProRule" id="PRU00277"/>
    </source>
</evidence>
<dbReference type="SUPFAM" id="SSF102735">
    <property type="entry name" value="Trigger factor ribosome-binding domain"/>
    <property type="match status" value="1"/>
</dbReference>
<dbReference type="PATRIC" id="fig|145458.7.peg.1390"/>
<evidence type="ECO:0000256" key="8">
    <source>
        <dbReference type="ARBA" id="ARBA00023235"/>
    </source>
</evidence>
<dbReference type="NCBIfam" id="TIGR00115">
    <property type="entry name" value="tig"/>
    <property type="match status" value="1"/>
</dbReference>
<keyword evidence="6 11" id="KW-0697">Rotamase</keyword>
<organism evidence="15 17">
    <name type="scientific">Rathayibacter toxicus</name>
    <dbReference type="NCBI Taxonomy" id="145458"/>
    <lineage>
        <taxon>Bacteria</taxon>
        <taxon>Bacillati</taxon>
        <taxon>Actinomycetota</taxon>
        <taxon>Actinomycetes</taxon>
        <taxon>Micrococcales</taxon>
        <taxon>Microbacteriaceae</taxon>
        <taxon>Rathayibacter</taxon>
    </lineage>
</organism>
<evidence type="ECO:0000256" key="2">
    <source>
        <dbReference type="ARBA" id="ARBA00005464"/>
    </source>
</evidence>
<proteinExistence type="inferred from homology"/>
<evidence type="ECO:0000256" key="13">
    <source>
        <dbReference type="SAM" id="MobiDB-lite"/>
    </source>
</evidence>
<evidence type="ECO:0000256" key="1">
    <source>
        <dbReference type="ARBA" id="ARBA00000971"/>
    </source>
</evidence>
<protein>
    <recommendedName>
        <fullName evidence="4 11">Trigger factor</fullName>
        <shortName evidence="11">TF</shortName>
        <ecNumber evidence="3 11">5.2.1.8</ecNumber>
    </recommendedName>
    <alternativeName>
        <fullName evidence="10 11">PPIase</fullName>
    </alternativeName>
</protein>
<dbReference type="HAMAP" id="MF_00303">
    <property type="entry name" value="Trigger_factor_Tig"/>
    <property type="match status" value="1"/>
</dbReference>
<evidence type="ECO:0000259" key="14">
    <source>
        <dbReference type="PROSITE" id="PS50059"/>
    </source>
</evidence>
<gene>
    <name evidence="11" type="primary">tig</name>
    <name evidence="16" type="ORF">C5C51_05815</name>
    <name evidence="15" type="ORF">VT73_08395</name>
</gene>
<dbReference type="EMBL" id="LBFI01000053">
    <property type="protein sequence ID" value="KKM44559.1"/>
    <property type="molecule type" value="Genomic_DNA"/>
</dbReference>
<dbReference type="KEGG" id="rtx:TI83_06045"/>
<comment type="similarity">
    <text evidence="2 11">Belongs to the FKBP-type PPIase family. Tig subfamily.</text>
</comment>
<dbReference type="Pfam" id="PF05698">
    <property type="entry name" value="Trigger_C"/>
    <property type="match status" value="1"/>
</dbReference>
<dbReference type="PIRSF" id="PIRSF003095">
    <property type="entry name" value="Trigger_factor"/>
    <property type="match status" value="1"/>
</dbReference>
<comment type="subcellular location">
    <subcellularLocation>
        <location evidence="11">Cytoplasm</location>
    </subcellularLocation>
    <text evidence="11">About half TF is bound to the ribosome near the polypeptide exit tunnel while the other half is free in the cytoplasm.</text>
</comment>
<evidence type="ECO:0000313" key="15">
    <source>
        <dbReference type="EMBL" id="KKM44559.1"/>
    </source>
</evidence>
<dbReference type="GeneID" id="93667151"/>
<dbReference type="InterPro" id="IPR046357">
    <property type="entry name" value="PPIase_dom_sf"/>
</dbReference>
<dbReference type="InterPro" id="IPR008880">
    <property type="entry name" value="Trigger_fac_C"/>
</dbReference>
<dbReference type="InterPro" id="IPR027304">
    <property type="entry name" value="Trigger_fact/SurA_dom_sf"/>
</dbReference>
<evidence type="ECO:0000256" key="10">
    <source>
        <dbReference type="ARBA" id="ARBA00029986"/>
    </source>
</evidence>
<evidence type="ECO:0000256" key="7">
    <source>
        <dbReference type="ARBA" id="ARBA00023186"/>
    </source>
</evidence>
<evidence type="ECO:0000256" key="5">
    <source>
        <dbReference type="ARBA" id="ARBA00022618"/>
    </source>
</evidence>
<dbReference type="Pfam" id="PF05697">
    <property type="entry name" value="Trigger_N"/>
    <property type="match status" value="1"/>
</dbReference>
<dbReference type="PANTHER" id="PTHR30560:SF3">
    <property type="entry name" value="TRIGGER FACTOR-LIKE PROTEIN TIG, CHLOROPLASTIC"/>
    <property type="match status" value="1"/>
</dbReference>
<evidence type="ECO:0000313" key="18">
    <source>
        <dbReference type="Proteomes" id="UP000237966"/>
    </source>
</evidence>
<dbReference type="GO" id="GO:0051301">
    <property type="term" value="P:cell division"/>
    <property type="evidence" value="ECO:0007669"/>
    <property type="project" value="UniProtKB-KW"/>
</dbReference>
<dbReference type="GO" id="GO:0043335">
    <property type="term" value="P:protein unfolding"/>
    <property type="evidence" value="ECO:0007669"/>
    <property type="project" value="TreeGrafter"/>
</dbReference>